<keyword evidence="2" id="KW-0645">Protease</keyword>
<dbReference type="SUPFAM" id="SSF82171">
    <property type="entry name" value="DPP6 N-terminal domain-like"/>
    <property type="match status" value="2"/>
</dbReference>
<dbReference type="EMBL" id="JANBUW010000009">
    <property type="protein sequence ID" value="KAJ2851726.1"/>
    <property type="molecule type" value="Genomic_DNA"/>
</dbReference>
<keyword evidence="3 6" id="KW-0732">Signal</keyword>
<dbReference type="OrthoDB" id="416344at2759"/>
<dbReference type="InterPro" id="IPR001375">
    <property type="entry name" value="Peptidase_S9_cat"/>
</dbReference>
<evidence type="ECO:0000256" key="4">
    <source>
        <dbReference type="ARBA" id="ARBA00022801"/>
    </source>
</evidence>
<proteinExistence type="inferred from homology"/>
<feature type="domain" description="Peptidase S9 prolyl oligopeptidase catalytic" evidence="7">
    <location>
        <begin position="478"/>
        <end position="687"/>
    </location>
</feature>
<feature type="chain" id="PRO_5040760348" description="Dipeptidyl-peptidase V" evidence="6">
    <location>
        <begin position="22"/>
        <end position="695"/>
    </location>
</feature>
<feature type="signal peptide" evidence="6">
    <location>
        <begin position="1"/>
        <end position="21"/>
    </location>
</feature>
<evidence type="ECO:0000256" key="1">
    <source>
        <dbReference type="ARBA" id="ARBA00010040"/>
    </source>
</evidence>
<dbReference type="AlphaFoldDB" id="A0A9W8IAJ4"/>
<dbReference type="FunFam" id="3.40.50.1820:FF:000028">
    <property type="entry name" value="S9 family peptidase"/>
    <property type="match status" value="1"/>
</dbReference>
<keyword evidence="9" id="KW-1185">Reference proteome</keyword>
<gene>
    <name evidence="8" type="primary">dpp5_1</name>
    <name evidence="8" type="ORF">IWW36_000871</name>
</gene>
<evidence type="ECO:0000259" key="7">
    <source>
        <dbReference type="Pfam" id="PF00326"/>
    </source>
</evidence>
<dbReference type="PANTHER" id="PTHR42776">
    <property type="entry name" value="SERINE PEPTIDASE S9 FAMILY MEMBER"/>
    <property type="match status" value="1"/>
</dbReference>
<dbReference type="GO" id="GO:0004252">
    <property type="term" value="F:serine-type endopeptidase activity"/>
    <property type="evidence" value="ECO:0007669"/>
    <property type="project" value="TreeGrafter"/>
</dbReference>
<dbReference type="Proteomes" id="UP001139887">
    <property type="component" value="Unassembled WGS sequence"/>
</dbReference>
<comment type="similarity">
    <text evidence="1">Belongs to the peptidase S9C family.</text>
</comment>
<evidence type="ECO:0000313" key="8">
    <source>
        <dbReference type="EMBL" id="KAJ2851726.1"/>
    </source>
</evidence>
<evidence type="ECO:0000256" key="2">
    <source>
        <dbReference type="ARBA" id="ARBA00022670"/>
    </source>
</evidence>
<dbReference type="PANTHER" id="PTHR42776:SF13">
    <property type="entry name" value="DIPEPTIDYL-PEPTIDASE 5"/>
    <property type="match status" value="1"/>
</dbReference>
<reference evidence="8" key="1">
    <citation type="submission" date="2022-07" db="EMBL/GenBank/DDBJ databases">
        <title>Phylogenomic reconstructions and comparative analyses of Kickxellomycotina fungi.</title>
        <authorList>
            <person name="Reynolds N.K."/>
            <person name="Stajich J.E."/>
            <person name="Barry K."/>
            <person name="Grigoriev I.V."/>
            <person name="Crous P."/>
            <person name="Smith M.E."/>
        </authorList>
    </citation>
    <scope>NUCLEOTIDE SEQUENCE</scope>
    <source>
        <strain evidence="8">NRRL 1566</strain>
    </source>
</reference>
<sequence length="695" mass="78805">MCGLWTCLAAMLLCTVSATNALDFGSNKQPLDIKTFHSLSRVGAPLVSPNQQLALFTTSYYNEETNKNAAYISCLNITSGNITQLTDNSPGVIASNPLWFDDQTIGYLQKGALYRQPLNQSEPIIVFQPPVPISNVAFRKEQNLLTFVASVHPNCSLEESAIKRIQVAKKSDTAMVFDNLWARHWNEWMTMEKPTVFSAQLQQDKGRNWSLSRMTNYAELLPSSTDLLTRWAVDDYTVSPSGEHLAFITRPPSENMTWSTNVDVYLTTTSNPRPRLLTGRVSGAASAPVFSWDGTKLAWLQMETPGYESDINRIYVYTLSTRETIAIAYDWDLSPHAISWARDNKSLLAVVSKQGRNIVVRIGLDGKRQELTSTGSTTAIRAVNNQTALTVYSQTDTAPDLHMLDLQRLSTKQLTQANRKTLENVHLSKAEDFWFTGARGDRVHGWILRPYNFDRRQKYPLALMIHGGPQQASTQGFSFSQWNPNMYANAGFVTVQINFHGSQGYGQNFTNSIRHKWGDYPYDDLMRGIDYVTSRLRFVDPQRMVALGGSFGGYMVNWINGHTQRFRALVSHDGKFSTISGFYGTDELWFPEWDLGKPWDPSGRAILEENNPERFASSFKTPTLFIQGEHDFRIPATESLGAWAMLRHRGIPSRLVYFPDEDHWINHGGNSMRWYTEVLDWITKWTNTTAPYKIR</sequence>
<dbReference type="GO" id="GO:0006508">
    <property type="term" value="P:proteolysis"/>
    <property type="evidence" value="ECO:0007669"/>
    <property type="project" value="UniProtKB-KW"/>
</dbReference>
<protein>
    <recommendedName>
        <fullName evidence="5">Dipeptidyl-peptidase V</fullName>
    </recommendedName>
</protein>
<dbReference type="Gene3D" id="3.40.50.1820">
    <property type="entry name" value="alpha/beta hydrolase"/>
    <property type="match status" value="1"/>
</dbReference>
<evidence type="ECO:0000256" key="5">
    <source>
        <dbReference type="ARBA" id="ARBA00032829"/>
    </source>
</evidence>
<name>A0A9W8IAJ4_9FUNG</name>
<keyword evidence="4" id="KW-0378">Hydrolase</keyword>
<dbReference type="SUPFAM" id="SSF53474">
    <property type="entry name" value="alpha/beta-Hydrolases"/>
    <property type="match status" value="1"/>
</dbReference>
<evidence type="ECO:0000256" key="3">
    <source>
        <dbReference type="ARBA" id="ARBA00022729"/>
    </source>
</evidence>
<organism evidence="8 9">
    <name type="scientific">Coemansia brasiliensis</name>
    <dbReference type="NCBI Taxonomy" id="2650707"/>
    <lineage>
        <taxon>Eukaryota</taxon>
        <taxon>Fungi</taxon>
        <taxon>Fungi incertae sedis</taxon>
        <taxon>Zoopagomycota</taxon>
        <taxon>Kickxellomycotina</taxon>
        <taxon>Kickxellomycetes</taxon>
        <taxon>Kickxellales</taxon>
        <taxon>Kickxellaceae</taxon>
        <taxon>Coemansia</taxon>
    </lineage>
</organism>
<comment type="caution">
    <text evidence="8">The sequence shown here is derived from an EMBL/GenBank/DDBJ whole genome shotgun (WGS) entry which is preliminary data.</text>
</comment>
<accession>A0A9W8IAJ4</accession>
<dbReference type="InterPro" id="IPR029058">
    <property type="entry name" value="AB_hydrolase_fold"/>
</dbReference>
<evidence type="ECO:0000256" key="6">
    <source>
        <dbReference type="SAM" id="SignalP"/>
    </source>
</evidence>
<evidence type="ECO:0000313" key="9">
    <source>
        <dbReference type="Proteomes" id="UP001139887"/>
    </source>
</evidence>
<dbReference type="Pfam" id="PF00326">
    <property type="entry name" value="Peptidase_S9"/>
    <property type="match status" value="1"/>
</dbReference>